<sequence>MWMTFIDYGQNSGLTSLLKKNLHPCSLHPTTIRQISRSGPVFVQTGPTIPVLCITLLF</sequence>
<evidence type="ECO:0000313" key="1">
    <source>
        <dbReference type="EMBL" id="JAI03084.1"/>
    </source>
</evidence>
<organism evidence="1">
    <name type="scientific">Anguilla anguilla</name>
    <name type="common">European freshwater eel</name>
    <name type="synonym">Muraena anguilla</name>
    <dbReference type="NCBI Taxonomy" id="7936"/>
    <lineage>
        <taxon>Eukaryota</taxon>
        <taxon>Metazoa</taxon>
        <taxon>Chordata</taxon>
        <taxon>Craniata</taxon>
        <taxon>Vertebrata</taxon>
        <taxon>Euteleostomi</taxon>
        <taxon>Actinopterygii</taxon>
        <taxon>Neopterygii</taxon>
        <taxon>Teleostei</taxon>
        <taxon>Anguilliformes</taxon>
        <taxon>Anguillidae</taxon>
        <taxon>Anguilla</taxon>
    </lineage>
</organism>
<proteinExistence type="predicted"/>
<dbReference type="EMBL" id="GBXM01005494">
    <property type="protein sequence ID" value="JAI03084.1"/>
    <property type="molecule type" value="Transcribed_RNA"/>
</dbReference>
<reference evidence="1" key="2">
    <citation type="journal article" date="2015" name="Fish Shellfish Immunol.">
        <title>Early steps in the European eel (Anguilla anguilla)-Vibrio vulnificus interaction in the gills: Role of the RtxA13 toxin.</title>
        <authorList>
            <person name="Callol A."/>
            <person name="Pajuelo D."/>
            <person name="Ebbesson L."/>
            <person name="Teles M."/>
            <person name="MacKenzie S."/>
            <person name="Amaro C."/>
        </authorList>
    </citation>
    <scope>NUCLEOTIDE SEQUENCE</scope>
</reference>
<dbReference type="AlphaFoldDB" id="A0A0E9XMZ8"/>
<reference evidence="1" key="1">
    <citation type="submission" date="2014-11" db="EMBL/GenBank/DDBJ databases">
        <authorList>
            <person name="Amaro Gonzalez C."/>
        </authorList>
    </citation>
    <scope>NUCLEOTIDE SEQUENCE</scope>
</reference>
<name>A0A0E9XMZ8_ANGAN</name>
<protein>
    <submittedName>
        <fullName evidence="1">Uncharacterized protein</fullName>
    </submittedName>
</protein>
<accession>A0A0E9XMZ8</accession>